<evidence type="ECO:0000313" key="2">
    <source>
        <dbReference type="Proteomes" id="UP000002035"/>
    </source>
</evidence>
<sequence length="188" mass="21531">MYLSSMPEDLPRPDQCISSMCSSSVPTEEYANRRWSNQTSATRTVRISAAINNELVNCLSFPMDFTKPRTSKIPGSRAKVRGYPPSAAFLNISLAVFDEASHWISSDAYSQLREEFVPLDMANKFTMRQLNPNIFCRLIRSALERRTQLPYFIIMELSKAQSSEDVWGVDNEQELREKVPLLRARSLR</sequence>
<dbReference type="EMBL" id="DS995702">
    <property type="protein sequence ID" value="EEQ29742.1"/>
    <property type="molecule type" value="Genomic_DNA"/>
</dbReference>
<dbReference type="Proteomes" id="UP000002035">
    <property type="component" value="Unassembled WGS sequence"/>
</dbReference>
<protein>
    <submittedName>
        <fullName evidence="1">Uncharacterized protein</fullName>
    </submittedName>
</protein>
<dbReference type="HOGENOM" id="CLU_1440718_0_0_1"/>
<dbReference type="STRING" id="554155.C5FG57"/>
<gene>
    <name evidence="1" type="ORF">MCYG_02561</name>
</gene>
<name>C5FG57_ARTOC</name>
<organism evidence="1 2">
    <name type="scientific">Arthroderma otae (strain ATCC MYA-4605 / CBS 113480)</name>
    <name type="common">Microsporum canis</name>
    <dbReference type="NCBI Taxonomy" id="554155"/>
    <lineage>
        <taxon>Eukaryota</taxon>
        <taxon>Fungi</taxon>
        <taxon>Dikarya</taxon>
        <taxon>Ascomycota</taxon>
        <taxon>Pezizomycotina</taxon>
        <taxon>Eurotiomycetes</taxon>
        <taxon>Eurotiomycetidae</taxon>
        <taxon>Onygenales</taxon>
        <taxon>Arthrodermataceae</taxon>
        <taxon>Microsporum</taxon>
    </lineage>
</organism>
<evidence type="ECO:0000313" key="1">
    <source>
        <dbReference type="EMBL" id="EEQ29742.1"/>
    </source>
</evidence>
<proteinExistence type="predicted"/>
<dbReference type="VEuPathDB" id="FungiDB:MCYG_02561"/>
<dbReference type="RefSeq" id="XP_002849627.1">
    <property type="nucleotide sequence ID" value="XM_002849581.1"/>
</dbReference>
<dbReference type="AlphaFoldDB" id="C5FG57"/>
<dbReference type="OrthoDB" id="434648at2759"/>
<reference evidence="2" key="1">
    <citation type="journal article" date="2012" name="MBio">
        <title>Comparative genome analysis of Trichophyton rubrum and related dermatophytes reveals candidate genes involved in infection.</title>
        <authorList>
            <person name="Martinez D.A."/>
            <person name="Oliver B.G."/>
            <person name="Graeser Y."/>
            <person name="Goldberg J.M."/>
            <person name="Li W."/>
            <person name="Martinez-Rossi N.M."/>
            <person name="Monod M."/>
            <person name="Shelest E."/>
            <person name="Barton R.C."/>
            <person name="Birch E."/>
            <person name="Brakhage A.A."/>
            <person name="Chen Z."/>
            <person name="Gurr S.J."/>
            <person name="Heiman D."/>
            <person name="Heitman J."/>
            <person name="Kosti I."/>
            <person name="Rossi A."/>
            <person name="Saif S."/>
            <person name="Samalova M."/>
            <person name="Saunders C.W."/>
            <person name="Shea T."/>
            <person name="Summerbell R.C."/>
            <person name="Xu J."/>
            <person name="Young S."/>
            <person name="Zeng Q."/>
            <person name="Birren B.W."/>
            <person name="Cuomo C.A."/>
            <person name="White T.C."/>
        </authorList>
    </citation>
    <scope>NUCLEOTIDE SEQUENCE [LARGE SCALE GENOMIC DNA]</scope>
    <source>
        <strain evidence="2">ATCC MYA-4605 / CBS 113480</strain>
    </source>
</reference>
<keyword evidence="2" id="KW-1185">Reference proteome</keyword>
<accession>C5FG57</accession>
<dbReference type="GeneID" id="9222677"/>